<sequence>MPTSRGPFFETTERGFSPSTEGSPLLPIERIRRPDSPFLWGQLGILCYLRLLDPLNFTQIFPYVNEMINDLGIAKNPTHVGLYSGIVESSFAMCQLLAICPWACASDRIGRRPVILMGICGLALSALALGLSHNFVQLVVARGLGGLFSGNVAVIPTVLCEITDEKSQSFAFPFFGLWWPVGSILGPLIGGTLAKPGNHFPRLLRYEVLNRNPYLLPCLVLFALTAFGAFLCCWLDETLESKSDSYAPPEYGAVADSHGTPAPCSSPSMRELMAVPFIRALCVSSCSLSFVTTAFDVVFVLFCYSPIEQGGLAMSSTAIGYALAISGLMAAILQVFFMPFLLREYYHADILHFCSGVWPYTFASMPLLSLVAQQSFSDRRILWVGLALVLMAARVGSLGYSINTLLVKKYAKGSAIGSTNGLVQLHICLSRAISPTFVSWLFMFSASRNGTQKFLWIFVTVVLACTSHHLSRRVVVESRKLEYHEA</sequence>
<reference evidence="1 2" key="1">
    <citation type="journal article" date="2019" name="Nat. Ecol. Evol.">
        <title>Megaphylogeny resolves global patterns of mushroom evolution.</title>
        <authorList>
            <person name="Varga T."/>
            <person name="Krizsan K."/>
            <person name="Foldi C."/>
            <person name="Dima B."/>
            <person name="Sanchez-Garcia M."/>
            <person name="Sanchez-Ramirez S."/>
            <person name="Szollosi G.J."/>
            <person name="Szarkandi J.G."/>
            <person name="Papp V."/>
            <person name="Albert L."/>
            <person name="Andreopoulos W."/>
            <person name="Angelini C."/>
            <person name="Antonin V."/>
            <person name="Barry K.W."/>
            <person name="Bougher N.L."/>
            <person name="Buchanan P."/>
            <person name="Buyck B."/>
            <person name="Bense V."/>
            <person name="Catcheside P."/>
            <person name="Chovatia M."/>
            <person name="Cooper J."/>
            <person name="Damon W."/>
            <person name="Desjardin D."/>
            <person name="Finy P."/>
            <person name="Geml J."/>
            <person name="Haridas S."/>
            <person name="Hughes K."/>
            <person name="Justo A."/>
            <person name="Karasinski D."/>
            <person name="Kautmanova I."/>
            <person name="Kiss B."/>
            <person name="Kocsube S."/>
            <person name="Kotiranta H."/>
            <person name="LaButti K.M."/>
            <person name="Lechner B.E."/>
            <person name="Liimatainen K."/>
            <person name="Lipzen A."/>
            <person name="Lukacs Z."/>
            <person name="Mihaltcheva S."/>
            <person name="Morgado L.N."/>
            <person name="Niskanen T."/>
            <person name="Noordeloos M.E."/>
            <person name="Ohm R.A."/>
            <person name="Ortiz-Santana B."/>
            <person name="Ovrebo C."/>
            <person name="Racz N."/>
            <person name="Riley R."/>
            <person name="Savchenko A."/>
            <person name="Shiryaev A."/>
            <person name="Soop K."/>
            <person name="Spirin V."/>
            <person name="Szebenyi C."/>
            <person name="Tomsovsky M."/>
            <person name="Tulloss R.E."/>
            <person name="Uehling J."/>
            <person name="Grigoriev I.V."/>
            <person name="Vagvolgyi C."/>
            <person name="Papp T."/>
            <person name="Martin F.M."/>
            <person name="Miettinen O."/>
            <person name="Hibbett D.S."/>
            <person name="Nagy L.G."/>
        </authorList>
    </citation>
    <scope>NUCLEOTIDE SEQUENCE [LARGE SCALE GENOMIC DNA]</scope>
    <source>
        <strain evidence="1 2">NL-1719</strain>
    </source>
</reference>
<organism evidence="1 2">
    <name type="scientific">Pluteus cervinus</name>
    <dbReference type="NCBI Taxonomy" id="181527"/>
    <lineage>
        <taxon>Eukaryota</taxon>
        <taxon>Fungi</taxon>
        <taxon>Dikarya</taxon>
        <taxon>Basidiomycota</taxon>
        <taxon>Agaricomycotina</taxon>
        <taxon>Agaricomycetes</taxon>
        <taxon>Agaricomycetidae</taxon>
        <taxon>Agaricales</taxon>
        <taxon>Pluteineae</taxon>
        <taxon>Pluteaceae</taxon>
        <taxon>Pluteus</taxon>
    </lineage>
</organism>
<proteinExistence type="predicted"/>
<dbReference type="Proteomes" id="UP000308600">
    <property type="component" value="Unassembled WGS sequence"/>
</dbReference>
<dbReference type="EMBL" id="ML208260">
    <property type="protein sequence ID" value="TFK76596.1"/>
    <property type="molecule type" value="Genomic_DNA"/>
</dbReference>
<protein>
    <submittedName>
        <fullName evidence="1">Major facilitator superfamily multidrug-resistance, DHA1 sub-family</fullName>
    </submittedName>
</protein>
<evidence type="ECO:0000313" key="2">
    <source>
        <dbReference type="Proteomes" id="UP000308600"/>
    </source>
</evidence>
<keyword evidence="2" id="KW-1185">Reference proteome</keyword>
<evidence type="ECO:0000313" key="1">
    <source>
        <dbReference type="EMBL" id="TFK76596.1"/>
    </source>
</evidence>
<gene>
    <name evidence="1" type="ORF">BDN72DRAFT_755385</name>
</gene>
<accession>A0ACD3BFJ8</accession>
<name>A0ACD3BFJ8_9AGAR</name>